<feature type="domain" description="NAD-dependent epimerase/dehydratase" evidence="2">
    <location>
        <begin position="6"/>
        <end position="281"/>
    </location>
</feature>
<dbReference type="AlphaFoldDB" id="Q2IHK3"/>
<dbReference type="STRING" id="290397.Adeh_4298"/>
<dbReference type="HOGENOM" id="CLU_007383_1_7_7"/>
<reference evidence="3 4" key="1">
    <citation type="submission" date="2006-01" db="EMBL/GenBank/DDBJ databases">
        <title>Complete sequence of Anaeromyxobacter dehalogenans 2CP-C.</title>
        <authorList>
            <consortium name="US DOE Joint Genome Institute"/>
            <person name="Copeland A."/>
            <person name="Lucas S."/>
            <person name="Lapidus A."/>
            <person name="Barry K."/>
            <person name="Detter J.C."/>
            <person name="Glavina T."/>
            <person name="Hammon N."/>
            <person name="Israni S."/>
            <person name="Pitluck S."/>
            <person name="Brettin T."/>
            <person name="Bruce D."/>
            <person name="Han C."/>
            <person name="Tapia R."/>
            <person name="Gilna P."/>
            <person name="Kiss H."/>
            <person name="Schmutz J."/>
            <person name="Larimer F."/>
            <person name="Land M."/>
            <person name="Kyrpides N."/>
            <person name="Anderson I."/>
            <person name="Sanford R.A."/>
            <person name="Ritalahti K.M."/>
            <person name="Thomas H.S."/>
            <person name="Kirby J.R."/>
            <person name="Zhulin I.B."/>
            <person name="Loeffler F.E."/>
            <person name="Richardson P."/>
        </authorList>
    </citation>
    <scope>NUCLEOTIDE SEQUENCE [LARGE SCALE GENOMIC DNA]</scope>
    <source>
        <strain evidence="3 4">2CP-C</strain>
    </source>
</reference>
<sequence length="355" mass="38818">MSGRWIVTGGCGFVGSNLAASLLDDGVEVVVLDTLVRTGSSENLAWLRERAARPGAGRLVHLACDTRSRTDVEHAFARFGGGAVAVAHLAGQVAMTTSIERPRYDFEVNVLGAFNVLEAVRAHAPAAAALFSSTNKVYGDLLGVRHEEGPTRWLLPDHPHGLDEAVPLDFHSPYGCSKGAADQYFLDYHRIFGLRTVVFRHSSMYGGRQYATYDQGWVGWFCQQALRQRAEARAGRTPEPFTISGDGKQVRDLLFAADLVRCYRLAAAAADRIAGRAYNIGGGPEQSLSLLELFSVLERKVGQPLRFERLPARQSDQRVFVADGRRAAAEFGFAPEVGVEAGLDRTLEWLERSGR</sequence>
<dbReference type="InterPro" id="IPR001509">
    <property type="entry name" value="Epimerase_deHydtase"/>
</dbReference>
<gene>
    <name evidence="3" type="ordered locus">Adeh_4298</name>
</gene>
<dbReference type="KEGG" id="ade:Adeh_4298"/>
<proteinExistence type="inferred from homology"/>
<name>Q2IHK3_ANADE</name>
<dbReference type="OrthoDB" id="9802815at2"/>
<evidence type="ECO:0000259" key="2">
    <source>
        <dbReference type="Pfam" id="PF01370"/>
    </source>
</evidence>
<evidence type="ECO:0000313" key="3">
    <source>
        <dbReference type="EMBL" id="ABC84061.1"/>
    </source>
</evidence>
<organism evidence="3 4">
    <name type="scientific">Anaeromyxobacter dehalogenans (strain 2CP-C)</name>
    <dbReference type="NCBI Taxonomy" id="290397"/>
    <lineage>
        <taxon>Bacteria</taxon>
        <taxon>Pseudomonadati</taxon>
        <taxon>Myxococcota</taxon>
        <taxon>Myxococcia</taxon>
        <taxon>Myxococcales</taxon>
        <taxon>Cystobacterineae</taxon>
        <taxon>Anaeromyxobacteraceae</taxon>
        <taxon>Anaeromyxobacter</taxon>
    </lineage>
</organism>
<dbReference type="Proteomes" id="UP000001935">
    <property type="component" value="Chromosome"/>
</dbReference>
<dbReference type="RefSeq" id="WP_011423343.1">
    <property type="nucleotide sequence ID" value="NC_007760.1"/>
</dbReference>
<evidence type="ECO:0000256" key="1">
    <source>
        <dbReference type="ARBA" id="ARBA00007637"/>
    </source>
</evidence>
<dbReference type="InterPro" id="IPR036291">
    <property type="entry name" value="NAD(P)-bd_dom_sf"/>
</dbReference>
<dbReference type="Gene3D" id="3.40.50.720">
    <property type="entry name" value="NAD(P)-binding Rossmann-like Domain"/>
    <property type="match status" value="1"/>
</dbReference>
<dbReference type="PANTHER" id="PTHR43000">
    <property type="entry name" value="DTDP-D-GLUCOSE 4,6-DEHYDRATASE-RELATED"/>
    <property type="match status" value="1"/>
</dbReference>
<dbReference type="EMBL" id="CP000251">
    <property type="protein sequence ID" value="ABC84061.1"/>
    <property type="molecule type" value="Genomic_DNA"/>
</dbReference>
<accession>Q2IHK3</accession>
<comment type="similarity">
    <text evidence="1">Belongs to the NAD(P)-dependent epimerase/dehydratase family.</text>
</comment>
<dbReference type="Pfam" id="PF01370">
    <property type="entry name" value="Epimerase"/>
    <property type="match status" value="1"/>
</dbReference>
<evidence type="ECO:0000313" key="4">
    <source>
        <dbReference type="Proteomes" id="UP000001935"/>
    </source>
</evidence>
<protein>
    <submittedName>
        <fullName evidence="3">NAD-dependent epimerase/dehydratase</fullName>
    </submittedName>
</protein>
<dbReference type="SUPFAM" id="SSF51735">
    <property type="entry name" value="NAD(P)-binding Rossmann-fold domains"/>
    <property type="match status" value="1"/>
</dbReference>
<dbReference type="eggNOG" id="COG0451">
    <property type="taxonomic scope" value="Bacteria"/>
</dbReference>